<dbReference type="GO" id="GO:0005576">
    <property type="term" value="C:extracellular region"/>
    <property type="evidence" value="ECO:0007669"/>
    <property type="project" value="InterPro"/>
</dbReference>
<sequence length="206" mass="22803">MFKLIAVLALLAIAVSAQTPQPCSTPFEWQGDIFVVDPEKHAAAIAQISYDSLHQRTNTYERVYANGKHYDFQFLALYQDNVGYEINLDDKTCKAVHIPSGTFRPFALPSNATFDTELTLGLALDVQVWSGQFADPRGGLIRWMGGVTADGCIPVFEDVAMGDGNFIHQTFSNIVIGIPNINIWIPPKYCNTAEVHAESSPFNSRF</sequence>
<dbReference type="SMART" id="SM00026">
    <property type="entry name" value="EPEND"/>
    <property type="match status" value="1"/>
</dbReference>
<dbReference type="RefSeq" id="XP_013758084.1">
    <property type="nucleotide sequence ID" value="XM_013902630.1"/>
</dbReference>
<dbReference type="GeneID" id="25564514"/>
<accession>A0A0L0D9N2</accession>
<evidence type="ECO:0000313" key="3">
    <source>
        <dbReference type="Proteomes" id="UP000054408"/>
    </source>
</evidence>
<reference evidence="2 3" key="1">
    <citation type="submission" date="2010-05" db="EMBL/GenBank/DDBJ databases">
        <title>The Genome Sequence of Thecamonas trahens ATCC 50062.</title>
        <authorList>
            <consortium name="The Broad Institute Genome Sequencing Platform"/>
            <person name="Russ C."/>
            <person name="Cuomo C."/>
            <person name="Shea T."/>
            <person name="Young S.K."/>
            <person name="Zeng Q."/>
            <person name="Koehrsen M."/>
            <person name="Haas B."/>
            <person name="Borodovsky M."/>
            <person name="Guigo R."/>
            <person name="Alvarado L."/>
            <person name="Berlin A."/>
            <person name="Bochicchio J."/>
            <person name="Borenstein D."/>
            <person name="Chapman S."/>
            <person name="Chen Z."/>
            <person name="Freedman E."/>
            <person name="Gellesch M."/>
            <person name="Goldberg J."/>
            <person name="Griggs A."/>
            <person name="Gujja S."/>
            <person name="Heilman E."/>
            <person name="Heiman D."/>
            <person name="Hepburn T."/>
            <person name="Howarth C."/>
            <person name="Jen D."/>
            <person name="Larson L."/>
            <person name="Mehta T."/>
            <person name="Park D."/>
            <person name="Pearson M."/>
            <person name="Roberts A."/>
            <person name="Saif S."/>
            <person name="Shenoy N."/>
            <person name="Sisk P."/>
            <person name="Stolte C."/>
            <person name="Sykes S."/>
            <person name="Thomson T."/>
            <person name="Walk T."/>
            <person name="White J."/>
            <person name="Yandava C."/>
            <person name="Burger G."/>
            <person name="Gray M.W."/>
            <person name="Holland P.W.H."/>
            <person name="King N."/>
            <person name="Lang F.B.F."/>
            <person name="Roger A.J."/>
            <person name="Ruiz-Trillo I."/>
            <person name="Lander E."/>
            <person name="Nusbaum C."/>
        </authorList>
    </citation>
    <scope>NUCLEOTIDE SEQUENCE [LARGE SCALE GENOMIC DNA]</scope>
    <source>
        <strain evidence="2 3">ATCC 50062</strain>
    </source>
</reference>
<feature type="signal peptide" evidence="1">
    <location>
        <begin position="1"/>
        <end position="17"/>
    </location>
</feature>
<proteinExistence type="predicted"/>
<dbReference type="OMA" id="TMKDCYP"/>
<protein>
    <submittedName>
        <fullName evidence="2">Uncharacterized protein</fullName>
    </submittedName>
</protein>
<dbReference type="AlphaFoldDB" id="A0A0L0D9N2"/>
<dbReference type="Proteomes" id="UP000054408">
    <property type="component" value="Unassembled WGS sequence"/>
</dbReference>
<dbReference type="PRINTS" id="PR00317">
    <property type="entry name" value="EPENDYMIN"/>
</dbReference>
<gene>
    <name evidence="2" type="ORF">AMSG_05009</name>
</gene>
<dbReference type="GO" id="GO:0007160">
    <property type="term" value="P:cell-matrix adhesion"/>
    <property type="evidence" value="ECO:0007669"/>
    <property type="project" value="InterPro"/>
</dbReference>
<dbReference type="PANTHER" id="PTHR10697:SF1">
    <property type="entry name" value="MAMMALIAN EPENDYMIN-RELATED PROTEIN 1"/>
    <property type="match status" value="1"/>
</dbReference>
<evidence type="ECO:0000313" key="2">
    <source>
        <dbReference type="EMBL" id="KNC49049.1"/>
    </source>
</evidence>
<evidence type="ECO:0000256" key="1">
    <source>
        <dbReference type="SAM" id="SignalP"/>
    </source>
</evidence>
<dbReference type="GO" id="GO:0005764">
    <property type="term" value="C:lysosome"/>
    <property type="evidence" value="ECO:0007669"/>
    <property type="project" value="TreeGrafter"/>
</dbReference>
<keyword evidence="3" id="KW-1185">Reference proteome</keyword>
<dbReference type="PANTHER" id="PTHR10697">
    <property type="entry name" value="MAMMALIAN EPENDYMIN-RELATED PROTEIN 1"/>
    <property type="match status" value="1"/>
</dbReference>
<dbReference type="Pfam" id="PF00811">
    <property type="entry name" value="Ependymin"/>
    <property type="match status" value="1"/>
</dbReference>
<feature type="chain" id="PRO_5005536998" evidence="1">
    <location>
        <begin position="18"/>
        <end position="206"/>
    </location>
</feature>
<dbReference type="InterPro" id="IPR001299">
    <property type="entry name" value="Ependymin"/>
</dbReference>
<dbReference type="GO" id="GO:0005509">
    <property type="term" value="F:calcium ion binding"/>
    <property type="evidence" value="ECO:0007669"/>
    <property type="project" value="InterPro"/>
</dbReference>
<name>A0A0L0D9N2_THETB</name>
<dbReference type="OrthoDB" id="6084362at2759"/>
<dbReference type="EMBL" id="GL349453">
    <property type="protein sequence ID" value="KNC49049.1"/>
    <property type="molecule type" value="Genomic_DNA"/>
</dbReference>
<dbReference type="eggNOG" id="ENOG502S0FY">
    <property type="taxonomic scope" value="Eukaryota"/>
</dbReference>
<keyword evidence="1" id="KW-0732">Signal</keyword>
<organism evidence="2 3">
    <name type="scientific">Thecamonas trahens ATCC 50062</name>
    <dbReference type="NCBI Taxonomy" id="461836"/>
    <lineage>
        <taxon>Eukaryota</taxon>
        <taxon>Apusozoa</taxon>
        <taxon>Apusomonadida</taxon>
        <taxon>Apusomonadidae</taxon>
        <taxon>Thecamonas</taxon>
    </lineage>
</organism>